<dbReference type="Proteomes" id="UP001303647">
    <property type="component" value="Unassembled WGS sequence"/>
</dbReference>
<dbReference type="EMBL" id="MU857646">
    <property type="protein sequence ID" value="KAK4247899.1"/>
    <property type="molecule type" value="Genomic_DNA"/>
</dbReference>
<feature type="region of interest" description="Disordered" evidence="1">
    <location>
        <begin position="134"/>
        <end position="176"/>
    </location>
</feature>
<comment type="caution">
    <text evidence="2">The sequence shown here is derived from an EMBL/GenBank/DDBJ whole genome shotgun (WGS) entry which is preliminary data.</text>
</comment>
<protein>
    <submittedName>
        <fullName evidence="2">Uncharacterized protein</fullName>
    </submittedName>
</protein>
<organism evidence="2 3">
    <name type="scientific">Corynascus novoguineensis</name>
    <dbReference type="NCBI Taxonomy" id="1126955"/>
    <lineage>
        <taxon>Eukaryota</taxon>
        <taxon>Fungi</taxon>
        <taxon>Dikarya</taxon>
        <taxon>Ascomycota</taxon>
        <taxon>Pezizomycotina</taxon>
        <taxon>Sordariomycetes</taxon>
        <taxon>Sordariomycetidae</taxon>
        <taxon>Sordariales</taxon>
        <taxon>Chaetomiaceae</taxon>
        <taxon>Corynascus</taxon>
    </lineage>
</organism>
<proteinExistence type="predicted"/>
<evidence type="ECO:0000256" key="1">
    <source>
        <dbReference type="SAM" id="MobiDB-lite"/>
    </source>
</evidence>
<gene>
    <name evidence="2" type="ORF">C7999DRAFT_14124</name>
</gene>
<accession>A0AAN7CT68</accession>
<name>A0AAN7CT68_9PEZI</name>
<dbReference type="AlphaFoldDB" id="A0AAN7CT68"/>
<reference evidence="2" key="1">
    <citation type="journal article" date="2023" name="Mol. Phylogenet. Evol.">
        <title>Genome-scale phylogeny and comparative genomics of the fungal order Sordariales.</title>
        <authorList>
            <person name="Hensen N."/>
            <person name="Bonometti L."/>
            <person name="Westerberg I."/>
            <person name="Brannstrom I.O."/>
            <person name="Guillou S."/>
            <person name="Cros-Aarteil S."/>
            <person name="Calhoun S."/>
            <person name="Haridas S."/>
            <person name="Kuo A."/>
            <person name="Mondo S."/>
            <person name="Pangilinan J."/>
            <person name="Riley R."/>
            <person name="LaButti K."/>
            <person name="Andreopoulos B."/>
            <person name="Lipzen A."/>
            <person name="Chen C."/>
            <person name="Yan M."/>
            <person name="Daum C."/>
            <person name="Ng V."/>
            <person name="Clum A."/>
            <person name="Steindorff A."/>
            <person name="Ohm R.A."/>
            <person name="Martin F."/>
            <person name="Silar P."/>
            <person name="Natvig D.O."/>
            <person name="Lalanne C."/>
            <person name="Gautier V."/>
            <person name="Ament-Velasquez S.L."/>
            <person name="Kruys A."/>
            <person name="Hutchinson M.I."/>
            <person name="Powell A.J."/>
            <person name="Barry K."/>
            <person name="Miller A.N."/>
            <person name="Grigoriev I.V."/>
            <person name="Debuchy R."/>
            <person name="Gladieux P."/>
            <person name="Hiltunen Thoren M."/>
            <person name="Johannesson H."/>
        </authorList>
    </citation>
    <scope>NUCLEOTIDE SEQUENCE</scope>
    <source>
        <strain evidence="2">CBS 359.72</strain>
    </source>
</reference>
<keyword evidence="3" id="KW-1185">Reference proteome</keyword>
<sequence>MTEIDNDVSVREGKGNVVPNLGAVLAKIDRETGILHIKGDVPTNDQWELLGQHFTGVRFLFVATGWDENWIDDKFPLNWPLELLMIADAISERISTPVILEGRVKHLVLYFTYGLRFEGPSFEELMKNAKPVNFLPADEGESPSGGQARSEPEAATGASVQAKDEPTNSPSAESNQNADGITILSFPHEWAKWFQATYANKTVRFSPNLPPPENHTPPIRLRTLSILGNDALQQLTYLALAHFPLLAAVESLTICSATGNDLDVVPGSLVLEYLPLLPRLRNLTVTFDDATYAELLKATTRNGKPSSHLRAAIPQGVETLRLRGPASMAAGEKREKDGSKKKGKLFLPRLKRLALLMDLPDSDERDDKAPLAQLHAAHAACQRVLDAAAKRGVAVERFEEPWVEDSAILFRPVDERWESAAATAA</sequence>
<reference evidence="2" key="2">
    <citation type="submission" date="2023-05" db="EMBL/GenBank/DDBJ databases">
        <authorList>
            <consortium name="Lawrence Berkeley National Laboratory"/>
            <person name="Steindorff A."/>
            <person name="Hensen N."/>
            <person name="Bonometti L."/>
            <person name="Westerberg I."/>
            <person name="Brannstrom I.O."/>
            <person name="Guillou S."/>
            <person name="Cros-Aarteil S."/>
            <person name="Calhoun S."/>
            <person name="Haridas S."/>
            <person name="Kuo A."/>
            <person name="Mondo S."/>
            <person name="Pangilinan J."/>
            <person name="Riley R."/>
            <person name="Labutti K."/>
            <person name="Andreopoulos B."/>
            <person name="Lipzen A."/>
            <person name="Chen C."/>
            <person name="Yanf M."/>
            <person name="Daum C."/>
            <person name="Ng V."/>
            <person name="Clum A."/>
            <person name="Ohm R."/>
            <person name="Martin F."/>
            <person name="Silar P."/>
            <person name="Natvig D."/>
            <person name="Lalanne C."/>
            <person name="Gautier V."/>
            <person name="Ament-Velasquez S.L."/>
            <person name="Kruys A."/>
            <person name="Hutchinson M.I."/>
            <person name="Powell A.J."/>
            <person name="Barry K."/>
            <person name="Miller A.N."/>
            <person name="Grigoriev I.V."/>
            <person name="Debuchy R."/>
            <person name="Gladieux P."/>
            <person name="Thoren M.H."/>
            <person name="Johannesson H."/>
        </authorList>
    </citation>
    <scope>NUCLEOTIDE SEQUENCE</scope>
    <source>
        <strain evidence="2">CBS 359.72</strain>
    </source>
</reference>
<evidence type="ECO:0000313" key="2">
    <source>
        <dbReference type="EMBL" id="KAK4247899.1"/>
    </source>
</evidence>
<feature type="compositionally biased region" description="Polar residues" evidence="1">
    <location>
        <begin position="167"/>
        <end position="176"/>
    </location>
</feature>
<evidence type="ECO:0000313" key="3">
    <source>
        <dbReference type="Proteomes" id="UP001303647"/>
    </source>
</evidence>